<dbReference type="EMBL" id="GG662793">
    <property type="protein sequence ID" value="EAR90950.2"/>
    <property type="molecule type" value="Genomic_DNA"/>
</dbReference>
<protein>
    <submittedName>
        <fullName evidence="3">Uncharacterized protein</fullName>
    </submittedName>
</protein>
<reference evidence="4" key="1">
    <citation type="journal article" date="2006" name="PLoS Biol.">
        <title>Macronuclear genome sequence of the ciliate Tetrahymena thermophila, a model eukaryote.</title>
        <authorList>
            <person name="Eisen J.A."/>
            <person name="Coyne R.S."/>
            <person name="Wu M."/>
            <person name="Wu D."/>
            <person name="Thiagarajan M."/>
            <person name="Wortman J.R."/>
            <person name="Badger J.H."/>
            <person name="Ren Q."/>
            <person name="Amedeo P."/>
            <person name="Jones K.M."/>
            <person name="Tallon L.J."/>
            <person name="Delcher A.L."/>
            <person name="Salzberg S.L."/>
            <person name="Silva J.C."/>
            <person name="Haas B.J."/>
            <person name="Majoros W.H."/>
            <person name="Farzad M."/>
            <person name="Carlton J.M."/>
            <person name="Smith R.K. Jr."/>
            <person name="Garg J."/>
            <person name="Pearlman R.E."/>
            <person name="Karrer K.M."/>
            <person name="Sun L."/>
            <person name="Manning G."/>
            <person name="Elde N.C."/>
            <person name="Turkewitz A.P."/>
            <person name="Asai D.J."/>
            <person name="Wilkes D.E."/>
            <person name="Wang Y."/>
            <person name="Cai H."/>
            <person name="Collins K."/>
            <person name="Stewart B.A."/>
            <person name="Lee S.R."/>
            <person name="Wilamowska K."/>
            <person name="Weinberg Z."/>
            <person name="Ruzzo W.L."/>
            <person name="Wloga D."/>
            <person name="Gaertig J."/>
            <person name="Frankel J."/>
            <person name="Tsao C.-C."/>
            <person name="Gorovsky M.A."/>
            <person name="Keeling P.J."/>
            <person name="Waller R.F."/>
            <person name="Patron N.J."/>
            <person name="Cherry J.M."/>
            <person name="Stover N.A."/>
            <person name="Krieger C.J."/>
            <person name="del Toro C."/>
            <person name="Ryder H.F."/>
            <person name="Williamson S.C."/>
            <person name="Barbeau R.A."/>
            <person name="Hamilton E.P."/>
            <person name="Orias E."/>
        </authorList>
    </citation>
    <scope>NUCLEOTIDE SEQUENCE [LARGE SCALE GENOMIC DNA]</scope>
    <source>
        <strain evidence="4">SB210</strain>
    </source>
</reference>
<dbReference type="GeneID" id="7836613"/>
<dbReference type="KEGG" id="tet:TTHERM_00145550"/>
<evidence type="ECO:0000313" key="4">
    <source>
        <dbReference type="Proteomes" id="UP000009168"/>
    </source>
</evidence>
<evidence type="ECO:0000256" key="2">
    <source>
        <dbReference type="SAM" id="MobiDB-lite"/>
    </source>
</evidence>
<feature type="compositionally biased region" description="Polar residues" evidence="2">
    <location>
        <begin position="1267"/>
        <end position="1276"/>
    </location>
</feature>
<name>I7M0U3_TETTS</name>
<dbReference type="PANTHER" id="PTHR34894:SF5">
    <property type="entry name" value="EF-HAND DOMAIN-CONTAINING PROTEIN"/>
    <property type="match status" value="1"/>
</dbReference>
<feature type="coiled-coil region" evidence="1">
    <location>
        <begin position="527"/>
        <end position="596"/>
    </location>
</feature>
<dbReference type="PANTHER" id="PTHR34894">
    <property type="entry name" value="SAM-DEPENDENT METHYLTRANSFERASE RSMI, CONSERVED SITE"/>
    <property type="match status" value="1"/>
</dbReference>
<organism evidence="3 4">
    <name type="scientific">Tetrahymena thermophila (strain SB210)</name>
    <dbReference type="NCBI Taxonomy" id="312017"/>
    <lineage>
        <taxon>Eukaryota</taxon>
        <taxon>Sar</taxon>
        <taxon>Alveolata</taxon>
        <taxon>Ciliophora</taxon>
        <taxon>Intramacronucleata</taxon>
        <taxon>Oligohymenophorea</taxon>
        <taxon>Hymenostomatida</taxon>
        <taxon>Tetrahymenina</taxon>
        <taxon>Tetrahymenidae</taxon>
        <taxon>Tetrahymena</taxon>
    </lineage>
</organism>
<dbReference type="Proteomes" id="UP000009168">
    <property type="component" value="Unassembled WGS sequence"/>
</dbReference>
<gene>
    <name evidence="3" type="ORF">TTHERM_00145550</name>
</gene>
<dbReference type="STRING" id="312017.I7M0U3"/>
<proteinExistence type="predicted"/>
<feature type="region of interest" description="Disordered" evidence="2">
    <location>
        <begin position="1235"/>
        <end position="1276"/>
    </location>
</feature>
<dbReference type="InParanoid" id="I7M0U3"/>
<evidence type="ECO:0000256" key="1">
    <source>
        <dbReference type="SAM" id="Coils"/>
    </source>
</evidence>
<keyword evidence="1" id="KW-0175">Coiled coil</keyword>
<dbReference type="OrthoDB" id="9630955at2759"/>
<keyword evidence="4" id="KW-1185">Reference proteome</keyword>
<dbReference type="AlphaFoldDB" id="I7M0U3"/>
<feature type="coiled-coil region" evidence="1">
    <location>
        <begin position="169"/>
        <end position="199"/>
    </location>
</feature>
<accession>I7M0U3</accession>
<dbReference type="RefSeq" id="XP_001011195.2">
    <property type="nucleotide sequence ID" value="XM_001011195.2"/>
</dbReference>
<feature type="compositionally biased region" description="Low complexity" evidence="2">
    <location>
        <begin position="1241"/>
        <end position="1256"/>
    </location>
</feature>
<sequence length="1276" mass="150376">MITPQNLSFYKNNNLAIAYMNQQKQQNQGQYKMNEYLSKRKEVESIKMWMVQSLDGIAKQNTSLHKLFTQQQLVFNACISELLRQISLECKDRADLIQTIWNNHVEVATKVVEFYSKENNKVEWDTINSIKQLHNRYKDELILSQKYYEENNNKYITNKNQLEIVIKKYRMEKKLNKRLQKLCNALKNEKQTINNLYCETSKEYIQAMINTGKLPQEQENYLLQQYMEATKGLLSRKLDFKRIKESIQLKEQTQKQSELFMQQIVQGKTPVDSDESADDDEDIKQMFQRRKIRFEEKGTQVEEIKKISQETETEYNRFMTSKGIQVILNQKKSIEIQTENQVLEQQTQTDPKQLKNQFVQTDMTAIKGEDFEKLKTVYLKKLKVDPTSNKQLEIDGQISEEFDSNQLSYQESKDQKRTSLEELNIPSLSKYQISQQKKQSLKKSRVSLFSMSSLLKSPSQAVANDTEESIPELKIDENQDNDYEFESQKKLKIFLKKILDYTKIVKIETRNPKQNITNFVEITRETLKQFESLSSEIKLRLEQLQNKQVKFQINMVEQGMEYDELKNQLVVKDQQIEELLKDQKKINQLLDELDISTEEEEQNNSPSTKNIVSSMHEGRAKNHSSSSFGTIQIKEPFQNHQNVQNMINESENQRKQATQIKKRASIMLNMLHSQKDAPSPILQSQQNQSFSNLNESLKAKNLVQQRRQSQIVTQLFTLASTPAQNNQMNISQGLNQYVDQKKYIESKKSIQKIKKIVKSSTAGMKFSQNSLSLDYLIKQNIQDSETYQAIEQLQQHSNKISTFNQETIAHKNTVIQIRKMLQSIYYEFIQNLKKGYKLNKPLCILLRDFFTGNSADPKTATSISKIKKIAEKCQIIPKSYEEIQMFNSLLGICRSNQEFYDQPEYLNIYLQMLYYLAVENQSGNNQIQVIHSQLKTNTTLIYKFLPSILSSYLPDKKIFDIVMHLLKPYISDDDINDRDNLVDIPEPEEQEMQFIEILSFVLNQFKDHSLFIYKQYNPIFECITLNDQERITEEQFMFIQKHFGFADGNKAIQNLFKFREASAKQKMDKQTFVGFCNRNQIIDDFKFKNIADNNYYDDLTSFDFEIIEKLDNLWNKQKQTLQKIFFETQAYKYIHRRLIMSIESFIGLSKKYPQYRKYYKSRSFLAYKLLKMEMRLFIEEQYMQKLCIPEQLILLNKISQPIIVNSQIKQIQRKQKVLKKAVSIVYKSAFDENKIEDNSDQSESQDSSNSQMSSQNFLNKNQKKQSVDTLNQNNQS</sequence>
<evidence type="ECO:0000313" key="3">
    <source>
        <dbReference type="EMBL" id="EAR90950.2"/>
    </source>
</evidence>